<evidence type="ECO:0000313" key="2">
    <source>
        <dbReference type="Proteomes" id="UP000076871"/>
    </source>
</evidence>
<evidence type="ECO:0008006" key="3">
    <source>
        <dbReference type="Google" id="ProtNLM"/>
    </source>
</evidence>
<dbReference type="GeneID" id="63821264"/>
<accession>A0A165EVE3</accession>
<dbReference type="OrthoDB" id="3238562at2759"/>
<dbReference type="AlphaFoldDB" id="A0A165EVE3"/>
<dbReference type="InParanoid" id="A0A165EVE3"/>
<reference evidence="1 2" key="1">
    <citation type="journal article" date="2016" name="Mol. Biol. Evol.">
        <title>Comparative Genomics of Early-Diverging Mushroom-Forming Fungi Provides Insights into the Origins of Lignocellulose Decay Capabilities.</title>
        <authorList>
            <person name="Nagy L.G."/>
            <person name="Riley R."/>
            <person name="Tritt A."/>
            <person name="Adam C."/>
            <person name="Daum C."/>
            <person name="Floudas D."/>
            <person name="Sun H."/>
            <person name="Yadav J.S."/>
            <person name="Pangilinan J."/>
            <person name="Larsson K.H."/>
            <person name="Matsuura K."/>
            <person name="Barry K."/>
            <person name="Labutti K."/>
            <person name="Kuo R."/>
            <person name="Ohm R.A."/>
            <person name="Bhattacharya S.S."/>
            <person name="Shirouzu T."/>
            <person name="Yoshinaga Y."/>
            <person name="Martin F.M."/>
            <person name="Grigoriev I.V."/>
            <person name="Hibbett D.S."/>
        </authorList>
    </citation>
    <scope>NUCLEOTIDE SEQUENCE [LARGE SCALE GENOMIC DNA]</scope>
    <source>
        <strain evidence="1 2">93-53</strain>
    </source>
</reference>
<gene>
    <name evidence="1" type="ORF">LAESUDRAFT_650306</name>
</gene>
<dbReference type="Proteomes" id="UP000076871">
    <property type="component" value="Unassembled WGS sequence"/>
</dbReference>
<dbReference type="EMBL" id="KV427617">
    <property type="protein sequence ID" value="KZT07843.1"/>
    <property type="molecule type" value="Genomic_DNA"/>
</dbReference>
<dbReference type="InterPro" id="IPR036322">
    <property type="entry name" value="WD40_repeat_dom_sf"/>
</dbReference>
<evidence type="ECO:0000313" key="1">
    <source>
        <dbReference type="EMBL" id="KZT07843.1"/>
    </source>
</evidence>
<organism evidence="1 2">
    <name type="scientific">Laetiporus sulphureus 93-53</name>
    <dbReference type="NCBI Taxonomy" id="1314785"/>
    <lineage>
        <taxon>Eukaryota</taxon>
        <taxon>Fungi</taxon>
        <taxon>Dikarya</taxon>
        <taxon>Basidiomycota</taxon>
        <taxon>Agaricomycotina</taxon>
        <taxon>Agaricomycetes</taxon>
        <taxon>Polyporales</taxon>
        <taxon>Laetiporus</taxon>
    </lineage>
</organism>
<dbReference type="RefSeq" id="XP_040765583.1">
    <property type="nucleotide sequence ID" value="XM_040904234.1"/>
</dbReference>
<keyword evidence="2" id="KW-1185">Reference proteome</keyword>
<protein>
    <recommendedName>
        <fullName evidence="3">WD40 repeat-like protein</fullName>
    </recommendedName>
</protein>
<sequence length="85" mass="9818">MLSFNEQSLFISNLLSGIDQYRLPSMERTRSYSYPILCNYMMQVSLFDNEVVMGGDDGFARVFDIRTRRLTQMLDHSHGEQCAVA</sequence>
<name>A0A165EVE3_9APHY</name>
<proteinExistence type="predicted"/>
<dbReference type="SUPFAM" id="SSF50978">
    <property type="entry name" value="WD40 repeat-like"/>
    <property type="match status" value="1"/>
</dbReference>